<feature type="domain" description="DUF6533" evidence="2">
    <location>
        <begin position="10"/>
        <end position="45"/>
    </location>
</feature>
<accession>A0A8H7F4R9</accession>
<protein>
    <recommendedName>
        <fullName evidence="2">DUF6533 domain-containing protein</fullName>
    </recommendedName>
</protein>
<gene>
    <name evidence="3" type="ORF">Agabi119p4_5233</name>
</gene>
<feature type="transmembrane region" description="Helical" evidence="1">
    <location>
        <begin position="163"/>
        <end position="187"/>
    </location>
</feature>
<feature type="transmembrane region" description="Helical" evidence="1">
    <location>
        <begin position="207"/>
        <end position="232"/>
    </location>
</feature>
<proteinExistence type="predicted"/>
<name>A0A8H7F4R9_AGABI</name>
<reference evidence="3 4" key="1">
    <citation type="journal article" name="Sci. Rep.">
        <title>Telomere-to-telomere assembled and centromere annotated genomes of the two main subspecies of the button mushroom Agaricus bisporus reveal especially polymorphic chromosome ends.</title>
        <authorList>
            <person name="Sonnenberg A.S.M."/>
            <person name="Sedaghat-Telgerd N."/>
            <person name="Lavrijssen B."/>
            <person name="Ohm R.A."/>
            <person name="Hendrickx P.M."/>
            <person name="Scholtmeijer K."/>
            <person name="Baars J.J.P."/>
            <person name="van Peer A."/>
        </authorList>
    </citation>
    <scope>NUCLEOTIDE SEQUENCE [LARGE SCALE GENOMIC DNA]</scope>
    <source>
        <strain evidence="3 4">H119_p4</strain>
    </source>
</reference>
<sequence length="233" mass="26450">MYRILMLDKIFDWFLNFTLEVESIWKAKWNVIKVVYLIARYLPLAFIPLDLFYIFTGSLSIPGCVGVYDAITVLYMVGLLAAELAVWGKDKHVTYILFTTFGAMCIVIPTLIGINLSRTTRKFIAIVLVYGLSIATISTEGLVGFRDFIQGQCTPISGKSYKFLVATFTFTAAYDTMILTFMVARAFSTSRWRVDSYLFKTIYGDGVAFYIYIFGVSLVNIIFIFTTSSFFLL</sequence>
<keyword evidence="1" id="KW-0472">Membrane</keyword>
<evidence type="ECO:0000259" key="2">
    <source>
        <dbReference type="Pfam" id="PF20151"/>
    </source>
</evidence>
<dbReference type="Proteomes" id="UP000629468">
    <property type="component" value="Unassembled WGS sequence"/>
</dbReference>
<feature type="transmembrane region" description="Helical" evidence="1">
    <location>
        <begin position="123"/>
        <end position="143"/>
    </location>
</feature>
<comment type="caution">
    <text evidence="3">The sequence shown here is derived from an EMBL/GenBank/DDBJ whole genome shotgun (WGS) entry which is preliminary data.</text>
</comment>
<evidence type="ECO:0000256" key="1">
    <source>
        <dbReference type="SAM" id="Phobius"/>
    </source>
</evidence>
<dbReference type="AlphaFoldDB" id="A0A8H7F4R9"/>
<keyword evidence="1" id="KW-1133">Transmembrane helix</keyword>
<evidence type="ECO:0000313" key="4">
    <source>
        <dbReference type="Proteomes" id="UP000629468"/>
    </source>
</evidence>
<evidence type="ECO:0000313" key="3">
    <source>
        <dbReference type="EMBL" id="KAF7776840.1"/>
    </source>
</evidence>
<dbReference type="Pfam" id="PF20151">
    <property type="entry name" value="DUF6533"/>
    <property type="match status" value="1"/>
</dbReference>
<dbReference type="InterPro" id="IPR045340">
    <property type="entry name" value="DUF6533"/>
</dbReference>
<dbReference type="EMBL" id="JABXXO010000006">
    <property type="protein sequence ID" value="KAF7776840.1"/>
    <property type="molecule type" value="Genomic_DNA"/>
</dbReference>
<organism evidence="3 4">
    <name type="scientific">Agaricus bisporus var. burnettii</name>
    <dbReference type="NCBI Taxonomy" id="192524"/>
    <lineage>
        <taxon>Eukaryota</taxon>
        <taxon>Fungi</taxon>
        <taxon>Dikarya</taxon>
        <taxon>Basidiomycota</taxon>
        <taxon>Agaricomycotina</taxon>
        <taxon>Agaricomycetes</taxon>
        <taxon>Agaricomycetidae</taxon>
        <taxon>Agaricales</taxon>
        <taxon>Agaricineae</taxon>
        <taxon>Agaricaceae</taxon>
        <taxon>Agaricus</taxon>
    </lineage>
</organism>
<keyword evidence="1" id="KW-0812">Transmembrane</keyword>
<feature type="transmembrane region" description="Helical" evidence="1">
    <location>
        <begin position="95"/>
        <end position="117"/>
    </location>
</feature>
<feature type="transmembrane region" description="Helical" evidence="1">
    <location>
        <begin position="34"/>
        <end position="55"/>
    </location>
</feature>